<proteinExistence type="predicted"/>
<protein>
    <submittedName>
        <fullName evidence="2">Uncharacterized protein</fullName>
    </submittedName>
</protein>
<gene>
    <name evidence="2" type="ORF">CB5_LOCUS1113</name>
</gene>
<dbReference type="EMBL" id="LR862138">
    <property type="protein sequence ID" value="CAD1817902.1"/>
    <property type="molecule type" value="Genomic_DNA"/>
</dbReference>
<dbReference type="AlphaFoldDB" id="A0A6V7NH42"/>
<evidence type="ECO:0000313" key="2">
    <source>
        <dbReference type="EMBL" id="CAD1817902.1"/>
    </source>
</evidence>
<accession>A0A6V7NH42</accession>
<evidence type="ECO:0000256" key="1">
    <source>
        <dbReference type="SAM" id="MobiDB-lite"/>
    </source>
</evidence>
<organism evidence="2">
    <name type="scientific">Ananas comosus var. bracteatus</name>
    <name type="common">red pineapple</name>
    <dbReference type="NCBI Taxonomy" id="296719"/>
    <lineage>
        <taxon>Eukaryota</taxon>
        <taxon>Viridiplantae</taxon>
        <taxon>Streptophyta</taxon>
        <taxon>Embryophyta</taxon>
        <taxon>Tracheophyta</taxon>
        <taxon>Spermatophyta</taxon>
        <taxon>Magnoliopsida</taxon>
        <taxon>Liliopsida</taxon>
        <taxon>Poales</taxon>
        <taxon>Bromeliaceae</taxon>
        <taxon>Bromelioideae</taxon>
        <taxon>Ananas</taxon>
    </lineage>
</organism>
<feature type="compositionally biased region" description="Basic and acidic residues" evidence="1">
    <location>
        <begin position="89"/>
        <end position="100"/>
    </location>
</feature>
<reference evidence="2" key="1">
    <citation type="submission" date="2020-07" db="EMBL/GenBank/DDBJ databases">
        <authorList>
            <person name="Lin J."/>
        </authorList>
    </citation>
    <scope>NUCLEOTIDE SEQUENCE</scope>
</reference>
<name>A0A6V7NH42_ANACO</name>
<sequence>MSLPMTFDFGAQSRTGEHVSPWLSPECRLVRSDPHNYQLTLAVVSFIPALPYARPDRRRASPATEKPFRTTLSLPLGQPLHHVVVEGLKESSKSERHHPLAETNVRHRRRTPSRLELGFRVRPPLPIGRAAFRRPPATFGALPRHPRAQPAAALPSCGHPDLVRAKAEPTPPPYAPAAMRRARHLFLDLRRRIVAVPGSSGRRLAAGALEPESSLAD</sequence>
<feature type="region of interest" description="Disordered" evidence="1">
    <location>
        <begin position="144"/>
        <end position="176"/>
    </location>
</feature>
<feature type="region of interest" description="Disordered" evidence="1">
    <location>
        <begin position="89"/>
        <end position="109"/>
    </location>
</feature>